<comment type="caution">
    <text evidence="1">The sequence shown here is derived from an EMBL/GenBank/DDBJ whole genome shotgun (WGS) entry which is preliminary data.</text>
</comment>
<dbReference type="OrthoDB" id="5145953at2"/>
<dbReference type="AlphaFoldDB" id="A0A5J5KVK4"/>
<evidence type="ECO:0000313" key="2">
    <source>
        <dbReference type="Proteomes" id="UP000325957"/>
    </source>
</evidence>
<organism evidence="1 2">
    <name type="scientific">Kocuria coralli</name>
    <dbReference type="NCBI Taxonomy" id="1461025"/>
    <lineage>
        <taxon>Bacteria</taxon>
        <taxon>Bacillati</taxon>
        <taxon>Actinomycetota</taxon>
        <taxon>Actinomycetes</taxon>
        <taxon>Micrococcales</taxon>
        <taxon>Micrococcaceae</taxon>
        <taxon>Kocuria</taxon>
    </lineage>
</organism>
<evidence type="ECO:0000313" key="1">
    <source>
        <dbReference type="EMBL" id="KAA9392885.1"/>
    </source>
</evidence>
<evidence type="ECO:0008006" key="3">
    <source>
        <dbReference type="Google" id="ProtNLM"/>
    </source>
</evidence>
<keyword evidence="2" id="KW-1185">Reference proteome</keyword>
<dbReference type="Proteomes" id="UP000325957">
    <property type="component" value="Unassembled WGS sequence"/>
</dbReference>
<reference evidence="1 2" key="1">
    <citation type="submission" date="2019-05" db="EMBL/GenBank/DDBJ databases">
        <title>Kocuria coralli sp. nov., a novel actinobacterium isolated from coral reef seawater.</title>
        <authorList>
            <person name="Li J."/>
        </authorList>
    </citation>
    <scope>NUCLEOTIDE SEQUENCE [LARGE SCALE GENOMIC DNA]</scope>
    <source>
        <strain evidence="1 2">SCSIO 13007</strain>
    </source>
</reference>
<proteinExistence type="predicted"/>
<gene>
    <name evidence="1" type="ORF">FCK90_15110</name>
</gene>
<sequence>MDDQLDEQSFRDLAMNIFLHSPHGADSLIDRLLFTNDGVIATASESCGTLGFGIASGVTLTAEVLSVVEDLNRLMVYGHYWLASGADNNNWSLVCGFKFPYDQVDPQATANLIARIMRHNGDLVLAVRQRLENIPHRPYWLPDATAGAQAIVLVGHLS</sequence>
<dbReference type="EMBL" id="SZWF01000042">
    <property type="protein sequence ID" value="KAA9392885.1"/>
    <property type="molecule type" value="Genomic_DNA"/>
</dbReference>
<name>A0A5J5KVK4_9MICC</name>
<accession>A0A5J5KVK4</accession>
<dbReference type="RefSeq" id="WP_158035134.1">
    <property type="nucleotide sequence ID" value="NZ_ML708641.1"/>
</dbReference>
<protein>
    <recommendedName>
        <fullName evidence="3">YbjN domain-containing protein</fullName>
    </recommendedName>
</protein>